<feature type="transmembrane region" description="Helical" evidence="2">
    <location>
        <begin position="70"/>
        <end position="91"/>
    </location>
</feature>
<name>A0ABN2MA34_9MICO</name>
<reference evidence="3 4" key="1">
    <citation type="journal article" date="2019" name="Int. J. Syst. Evol. Microbiol.">
        <title>The Global Catalogue of Microorganisms (GCM) 10K type strain sequencing project: providing services to taxonomists for standard genome sequencing and annotation.</title>
        <authorList>
            <consortium name="The Broad Institute Genomics Platform"/>
            <consortium name="The Broad Institute Genome Sequencing Center for Infectious Disease"/>
            <person name="Wu L."/>
            <person name="Ma J."/>
        </authorList>
    </citation>
    <scope>NUCLEOTIDE SEQUENCE [LARGE SCALE GENOMIC DNA]</scope>
    <source>
        <strain evidence="3 4">JCM 14322</strain>
    </source>
</reference>
<evidence type="ECO:0000313" key="4">
    <source>
        <dbReference type="Proteomes" id="UP001500002"/>
    </source>
</evidence>
<accession>A0ABN2MA34</accession>
<dbReference type="Proteomes" id="UP001500002">
    <property type="component" value="Unassembled WGS sequence"/>
</dbReference>
<organism evidence="3 4">
    <name type="scientific">Agromyces neolithicus</name>
    <dbReference type="NCBI Taxonomy" id="269420"/>
    <lineage>
        <taxon>Bacteria</taxon>
        <taxon>Bacillati</taxon>
        <taxon>Actinomycetota</taxon>
        <taxon>Actinomycetes</taxon>
        <taxon>Micrococcales</taxon>
        <taxon>Microbacteriaceae</taxon>
        <taxon>Agromyces</taxon>
    </lineage>
</organism>
<evidence type="ECO:0000313" key="3">
    <source>
        <dbReference type="EMBL" id="GAA1814608.1"/>
    </source>
</evidence>
<dbReference type="EMBL" id="BAAANJ010000009">
    <property type="protein sequence ID" value="GAA1814608.1"/>
    <property type="molecule type" value="Genomic_DNA"/>
</dbReference>
<evidence type="ECO:0000256" key="2">
    <source>
        <dbReference type="SAM" id="Phobius"/>
    </source>
</evidence>
<proteinExistence type="predicted"/>
<comment type="caution">
    <text evidence="3">The sequence shown here is derived from an EMBL/GenBank/DDBJ whole genome shotgun (WGS) entry which is preliminary data.</text>
</comment>
<gene>
    <name evidence="3" type="ORF">GCM10009749_25160</name>
</gene>
<protein>
    <submittedName>
        <fullName evidence="3">Uncharacterized protein</fullName>
    </submittedName>
</protein>
<feature type="compositionally biased region" description="Low complexity" evidence="1">
    <location>
        <begin position="1"/>
        <end position="16"/>
    </location>
</feature>
<sequence>MAPVSAGVAASAVGSALRPTSSNKLGETLIAVPRPPKIRVLHGFARALLRGVWCAAGVHRRTPGLERRCAMLATMLLLGLLAATAVTSALVQFGRDGYRRTPTV</sequence>
<evidence type="ECO:0000256" key="1">
    <source>
        <dbReference type="SAM" id="MobiDB-lite"/>
    </source>
</evidence>
<keyword evidence="4" id="KW-1185">Reference proteome</keyword>
<keyword evidence="2" id="KW-0812">Transmembrane</keyword>
<feature type="region of interest" description="Disordered" evidence="1">
    <location>
        <begin position="1"/>
        <end position="20"/>
    </location>
</feature>
<keyword evidence="2" id="KW-0472">Membrane</keyword>
<keyword evidence="2" id="KW-1133">Transmembrane helix</keyword>